<dbReference type="Proteomes" id="UP000719412">
    <property type="component" value="Unassembled WGS sequence"/>
</dbReference>
<dbReference type="Gene3D" id="1.20.1270.50">
    <property type="entry name" value="Glycoside hydrolase family 38, central domain"/>
    <property type="match status" value="2"/>
</dbReference>
<dbReference type="SUPFAM" id="SSF88713">
    <property type="entry name" value="Glycoside hydrolase/deacetylase"/>
    <property type="match status" value="1"/>
</dbReference>
<organism evidence="4 5">
    <name type="scientific">Tenebrio molitor</name>
    <name type="common">Yellow mealworm beetle</name>
    <dbReference type="NCBI Taxonomy" id="7067"/>
    <lineage>
        <taxon>Eukaryota</taxon>
        <taxon>Metazoa</taxon>
        <taxon>Ecdysozoa</taxon>
        <taxon>Arthropoda</taxon>
        <taxon>Hexapoda</taxon>
        <taxon>Insecta</taxon>
        <taxon>Pterygota</taxon>
        <taxon>Neoptera</taxon>
        <taxon>Endopterygota</taxon>
        <taxon>Coleoptera</taxon>
        <taxon>Polyphaga</taxon>
        <taxon>Cucujiformia</taxon>
        <taxon>Tenebrionidae</taxon>
        <taxon>Tenebrio</taxon>
    </lineage>
</organism>
<sequence length="167" mass="18760">MGDDFRYQAALNSYINTDRLIKGFDLFPQTFQGKPIKLFYSTPSCYTKAVNDYVTANDYNLEIKTDDFFPLSDGPVNYWGGFLTSRPASKRFIREGNNLLQVAKQLAAVGQESYDNPGLNSLKEAMGVMQHHDAITGTELMDVAHDYHRLLYKSLSSANDAVDLILS</sequence>
<keyword evidence="2" id="KW-0326">Glycosidase</keyword>
<evidence type="ECO:0000313" key="4">
    <source>
        <dbReference type="EMBL" id="KAH0820618.1"/>
    </source>
</evidence>
<dbReference type="InterPro" id="IPR011330">
    <property type="entry name" value="Glyco_hydro/deAcase_b/a-brl"/>
</dbReference>
<keyword evidence="5" id="KW-1185">Reference proteome</keyword>
<dbReference type="GO" id="GO:0006013">
    <property type="term" value="P:mannose metabolic process"/>
    <property type="evidence" value="ECO:0007669"/>
    <property type="project" value="InterPro"/>
</dbReference>
<protein>
    <recommendedName>
        <fullName evidence="3">Glycoside hydrolase family 38 central domain-containing protein</fullName>
    </recommendedName>
</protein>
<dbReference type="InterPro" id="IPR028995">
    <property type="entry name" value="Glyco_hydro_57/38_cen_sf"/>
</dbReference>
<dbReference type="PANTHER" id="PTHR11607:SF3">
    <property type="entry name" value="LYSOSOMAL ALPHA-MANNOSIDASE"/>
    <property type="match status" value="1"/>
</dbReference>
<dbReference type="EMBL" id="JABDTM020011375">
    <property type="protein sequence ID" value="KAH0820618.1"/>
    <property type="molecule type" value="Genomic_DNA"/>
</dbReference>
<comment type="caution">
    <text evidence="4">The sequence shown here is derived from an EMBL/GenBank/DDBJ whole genome shotgun (WGS) entry which is preliminary data.</text>
</comment>
<evidence type="ECO:0000313" key="5">
    <source>
        <dbReference type="Proteomes" id="UP000719412"/>
    </source>
</evidence>
<keyword evidence="1" id="KW-0378">Hydrolase</keyword>
<dbReference type="FunFam" id="1.20.1270.50:FF:000002">
    <property type="entry name" value="Alpha-mannosidase"/>
    <property type="match status" value="1"/>
</dbReference>
<accession>A0A8J6HUX4</accession>
<name>A0A8J6HUX4_TENMO</name>
<gene>
    <name evidence="4" type="ORF">GEV33_002173</name>
</gene>
<dbReference type="SMART" id="SM00872">
    <property type="entry name" value="Alpha-mann_mid"/>
    <property type="match status" value="1"/>
</dbReference>
<feature type="domain" description="Glycoside hydrolase family 38 central" evidence="3">
    <location>
        <begin position="77"/>
        <end position="151"/>
    </location>
</feature>
<dbReference type="AlphaFoldDB" id="A0A8J6HUX4"/>
<dbReference type="GO" id="GO:0005764">
    <property type="term" value="C:lysosome"/>
    <property type="evidence" value="ECO:0007669"/>
    <property type="project" value="TreeGrafter"/>
</dbReference>
<dbReference type="GO" id="GO:0004559">
    <property type="term" value="F:alpha-mannosidase activity"/>
    <property type="evidence" value="ECO:0007669"/>
    <property type="project" value="InterPro"/>
</dbReference>
<evidence type="ECO:0000256" key="1">
    <source>
        <dbReference type="ARBA" id="ARBA00022801"/>
    </source>
</evidence>
<dbReference type="InterPro" id="IPR015341">
    <property type="entry name" value="Glyco_hydro_38_cen"/>
</dbReference>
<dbReference type="FunFam" id="1.20.1270.50:FF:000003">
    <property type="entry name" value="Alpha-mannosidase"/>
    <property type="match status" value="1"/>
</dbReference>
<dbReference type="SUPFAM" id="SSF88688">
    <property type="entry name" value="Families 57/38 glycoside transferase middle domain"/>
    <property type="match status" value="1"/>
</dbReference>
<dbReference type="InterPro" id="IPR037094">
    <property type="entry name" value="Glyco_hydro_38_cen_sf"/>
</dbReference>
<proteinExistence type="predicted"/>
<evidence type="ECO:0000259" key="3">
    <source>
        <dbReference type="SMART" id="SM00872"/>
    </source>
</evidence>
<evidence type="ECO:0000256" key="2">
    <source>
        <dbReference type="ARBA" id="ARBA00023295"/>
    </source>
</evidence>
<reference evidence="4" key="1">
    <citation type="journal article" date="2020" name="J Insects Food Feed">
        <title>The yellow mealworm (Tenebrio molitor) genome: a resource for the emerging insects as food and feed industry.</title>
        <authorList>
            <person name="Eriksson T."/>
            <person name="Andere A."/>
            <person name="Kelstrup H."/>
            <person name="Emery V."/>
            <person name="Picard C."/>
        </authorList>
    </citation>
    <scope>NUCLEOTIDE SEQUENCE</scope>
    <source>
        <strain evidence="4">Stoneville</strain>
        <tissue evidence="4">Whole head</tissue>
    </source>
</reference>
<dbReference type="PANTHER" id="PTHR11607">
    <property type="entry name" value="ALPHA-MANNOSIDASE"/>
    <property type="match status" value="1"/>
</dbReference>
<dbReference type="Pfam" id="PF09261">
    <property type="entry name" value="Alpha-mann_mid"/>
    <property type="match status" value="1"/>
</dbReference>
<dbReference type="InterPro" id="IPR050843">
    <property type="entry name" value="Glycosyl_Hydrlase_38"/>
</dbReference>
<reference evidence="4" key="2">
    <citation type="submission" date="2021-08" db="EMBL/GenBank/DDBJ databases">
        <authorList>
            <person name="Eriksson T."/>
        </authorList>
    </citation>
    <scope>NUCLEOTIDE SEQUENCE</scope>
    <source>
        <strain evidence="4">Stoneville</strain>
        <tissue evidence="4">Whole head</tissue>
    </source>
</reference>